<dbReference type="PATRIC" id="fig|28037.218.peg.547"/>
<evidence type="ECO:0000313" key="2">
    <source>
        <dbReference type="EMBL" id="KJU94426.1"/>
    </source>
</evidence>
<protein>
    <submittedName>
        <fullName evidence="2">Bacterocin transport accessory protein</fullName>
    </submittedName>
</protein>
<gene>
    <name evidence="2" type="primary">bta_1</name>
    <name evidence="2" type="ORF">TZ96_00579</name>
</gene>
<dbReference type="CDD" id="cd02947">
    <property type="entry name" value="TRX_family"/>
    <property type="match status" value="1"/>
</dbReference>
<keyword evidence="1" id="KW-1133">Transmembrane helix</keyword>
<dbReference type="EMBL" id="JYOV01000008">
    <property type="protein sequence ID" value="KJU94426.1"/>
    <property type="molecule type" value="Genomic_DNA"/>
</dbReference>
<keyword evidence="1" id="KW-0812">Transmembrane</keyword>
<evidence type="ECO:0000256" key="1">
    <source>
        <dbReference type="SAM" id="Phobius"/>
    </source>
</evidence>
<dbReference type="Pfam" id="PF20207">
    <property type="entry name" value="DUF6568"/>
    <property type="match status" value="1"/>
</dbReference>
<sequence length="149" mass="17047">MLVRVNKKLSLFIIGIAMPILFMIWKFSQPVLPKTYQEAVQYTKAINMKEMRSKLANGDEFVVYIGRESCPYCQKFVPNLALAIQKSHQTVYYLDSASDEKEEITAFAKEMDIQTVPNLSVYQNGSKSRYLEQGSSASLEEILSFLKNE</sequence>
<dbReference type="Gene3D" id="3.40.30.10">
    <property type="entry name" value="Glutaredoxin"/>
    <property type="match status" value="1"/>
</dbReference>
<name>A0A0F3HJQ3_9STRE</name>
<dbReference type="AlphaFoldDB" id="A0A0F3HJQ3"/>
<dbReference type="SUPFAM" id="SSF52833">
    <property type="entry name" value="Thioredoxin-like"/>
    <property type="match status" value="1"/>
</dbReference>
<reference evidence="2 3" key="1">
    <citation type="submission" date="2015-02" db="EMBL/GenBank/DDBJ databases">
        <title>Evolution of amylase-binding proteins of oral streptococcal species.</title>
        <authorList>
            <person name="Haase E.M."/>
        </authorList>
    </citation>
    <scope>NUCLEOTIDE SEQUENCE [LARGE SCALE GENOMIC DNA]</scope>
    <source>
        <strain evidence="2 3">UC6950A</strain>
    </source>
</reference>
<proteinExistence type="predicted"/>
<comment type="caution">
    <text evidence="2">The sequence shown here is derived from an EMBL/GenBank/DDBJ whole genome shotgun (WGS) entry which is preliminary data.</text>
</comment>
<evidence type="ECO:0000313" key="3">
    <source>
        <dbReference type="Proteomes" id="UP000033405"/>
    </source>
</evidence>
<accession>A0A0F3HJQ3</accession>
<dbReference type="InterPro" id="IPR036249">
    <property type="entry name" value="Thioredoxin-like_sf"/>
</dbReference>
<keyword evidence="1" id="KW-0472">Membrane</keyword>
<dbReference type="Proteomes" id="UP000033405">
    <property type="component" value="Unassembled WGS sequence"/>
</dbReference>
<organism evidence="2 3">
    <name type="scientific">Streptococcus infantis</name>
    <dbReference type="NCBI Taxonomy" id="68892"/>
    <lineage>
        <taxon>Bacteria</taxon>
        <taxon>Bacillati</taxon>
        <taxon>Bacillota</taxon>
        <taxon>Bacilli</taxon>
        <taxon>Lactobacillales</taxon>
        <taxon>Streptococcaceae</taxon>
        <taxon>Streptococcus</taxon>
    </lineage>
</organism>
<dbReference type="RefSeq" id="WP_241768478.1">
    <property type="nucleotide sequence ID" value="NZ_JYOV01000008.1"/>
</dbReference>
<dbReference type="InterPro" id="IPR046698">
    <property type="entry name" value="PedC-like"/>
</dbReference>
<feature type="transmembrane region" description="Helical" evidence="1">
    <location>
        <begin position="9"/>
        <end position="27"/>
    </location>
</feature>